<protein>
    <recommendedName>
        <fullName evidence="14">Mitochondrial carrier protein</fullName>
    </recommendedName>
</protein>
<feature type="transmembrane region" description="Helical" evidence="11">
    <location>
        <begin position="200"/>
        <end position="218"/>
    </location>
</feature>
<dbReference type="SUPFAM" id="SSF103506">
    <property type="entry name" value="Mitochondrial carrier"/>
    <property type="match status" value="1"/>
</dbReference>
<dbReference type="GeneID" id="34520303"/>
<proteinExistence type="inferred from homology"/>
<organism evidence="12 13">
    <name type="scientific">Kuraishia capsulata CBS 1993</name>
    <dbReference type="NCBI Taxonomy" id="1382522"/>
    <lineage>
        <taxon>Eukaryota</taxon>
        <taxon>Fungi</taxon>
        <taxon>Dikarya</taxon>
        <taxon>Ascomycota</taxon>
        <taxon>Saccharomycotina</taxon>
        <taxon>Pichiomycetes</taxon>
        <taxon>Pichiales</taxon>
        <taxon>Pichiaceae</taxon>
        <taxon>Kuraishia</taxon>
    </lineage>
</organism>
<dbReference type="PROSITE" id="PS50920">
    <property type="entry name" value="SOLCAR"/>
    <property type="match status" value="3"/>
</dbReference>
<dbReference type="PRINTS" id="PR00926">
    <property type="entry name" value="MITOCARRIER"/>
</dbReference>
<dbReference type="Gene3D" id="1.50.40.10">
    <property type="entry name" value="Mitochondrial carrier domain"/>
    <property type="match status" value="1"/>
</dbReference>
<dbReference type="Proteomes" id="UP000019384">
    <property type="component" value="Unassembled WGS sequence"/>
</dbReference>
<accession>W6MK49</accession>
<reference evidence="12" key="2">
    <citation type="submission" date="2014-02" db="EMBL/GenBank/DDBJ databases">
        <title>Complete DNA sequence of /Kuraishia capsulata/ illustrates novel genomic features among budding yeasts (/Saccharomycotina/).</title>
        <authorList>
            <person name="Morales L."/>
            <person name="Noel B."/>
            <person name="Porcel B."/>
            <person name="Marcet-Houben M."/>
            <person name="Hullo M-F."/>
            <person name="Sacerdot C."/>
            <person name="Tekaia F."/>
            <person name="Leh-Louis V."/>
            <person name="Despons L."/>
            <person name="Khanna V."/>
            <person name="Aury J-M."/>
            <person name="Barbe V."/>
            <person name="Couloux A."/>
            <person name="Labadie K."/>
            <person name="Pelletier E."/>
            <person name="Souciet J-L."/>
            <person name="Boekhout T."/>
            <person name="Gabaldon T."/>
            <person name="Wincker P."/>
            <person name="Dujon B."/>
        </authorList>
    </citation>
    <scope>NUCLEOTIDE SEQUENCE</scope>
    <source>
        <strain evidence="12">CBS 1993</strain>
    </source>
</reference>
<evidence type="ECO:0000256" key="9">
    <source>
        <dbReference type="PROSITE-ProRule" id="PRU00282"/>
    </source>
</evidence>
<dbReference type="STRING" id="1382522.W6MK49"/>
<dbReference type="OrthoDB" id="270584at2759"/>
<evidence type="ECO:0000256" key="6">
    <source>
        <dbReference type="ARBA" id="ARBA00022989"/>
    </source>
</evidence>
<dbReference type="InterPro" id="IPR018108">
    <property type="entry name" value="MCP_transmembrane"/>
</dbReference>
<evidence type="ECO:0000256" key="7">
    <source>
        <dbReference type="ARBA" id="ARBA00023128"/>
    </source>
</evidence>
<feature type="repeat" description="Solcar" evidence="9">
    <location>
        <begin position="236"/>
        <end position="327"/>
    </location>
</feature>
<comment type="subcellular location">
    <subcellularLocation>
        <location evidence="1">Mitochondrion inner membrane</location>
        <topology evidence="1">Multi-pass membrane protein</topology>
    </subcellularLocation>
</comment>
<feature type="transmembrane region" description="Helical" evidence="11">
    <location>
        <begin position="238"/>
        <end position="257"/>
    </location>
</feature>
<dbReference type="GO" id="GO:0046964">
    <property type="term" value="F:3'-phosphoadenosine 5'-phosphosulfate transmembrane transporter activity"/>
    <property type="evidence" value="ECO:0007669"/>
    <property type="project" value="EnsemblFungi"/>
</dbReference>
<keyword evidence="3 9" id="KW-0812">Transmembrane</keyword>
<evidence type="ECO:0008006" key="14">
    <source>
        <dbReference type="Google" id="ProtNLM"/>
    </source>
</evidence>
<evidence type="ECO:0000313" key="13">
    <source>
        <dbReference type="Proteomes" id="UP000019384"/>
    </source>
</evidence>
<gene>
    <name evidence="12" type="ORF">KUCA_T00002896001</name>
</gene>
<evidence type="ECO:0000256" key="2">
    <source>
        <dbReference type="ARBA" id="ARBA00022448"/>
    </source>
</evidence>
<feature type="repeat" description="Solcar" evidence="9">
    <location>
        <begin position="28"/>
        <end position="118"/>
    </location>
</feature>
<keyword evidence="8 9" id="KW-0472">Membrane</keyword>
<keyword evidence="2 10" id="KW-0813">Transport</keyword>
<dbReference type="InterPro" id="IPR023395">
    <property type="entry name" value="MCP_dom_sf"/>
</dbReference>
<dbReference type="GO" id="GO:1902557">
    <property type="term" value="F:5'-adenylyl sulfate transmembrane transporter activity"/>
    <property type="evidence" value="ECO:0007669"/>
    <property type="project" value="EnsemblFungi"/>
</dbReference>
<dbReference type="HOGENOM" id="CLU_015166_10_1_1"/>
<dbReference type="RefSeq" id="XP_022458915.1">
    <property type="nucleotide sequence ID" value="XM_022603184.1"/>
</dbReference>
<evidence type="ECO:0000313" key="12">
    <source>
        <dbReference type="EMBL" id="CDK26919.1"/>
    </source>
</evidence>
<comment type="similarity">
    <text evidence="10">Belongs to the mitochondrial carrier (TC 2.A.29) family.</text>
</comment>
<keyword evidence="6 11" id="KW-1133">Transmembrane helix</keyword>
<keyword evidence="13" id="KW-1185">Reference proteome</keyword>
<evidence type="ECO:0000256" key="11">
    <source>
        <dbReference type="SAM" id="Phobius"/>
    </source>
</evidence>
<dbReference type="AlphaFoldDB" id="W6MK49"/>
<sequence>MSREIIHGEDARLPVAGVLSSLRSFIKRDNTAAFLAGGVAGALSRTAVSPFERVKVLYQVQGTSKATQSYRHGVLRSVAQIWREEGLKGLYRGNGVNCFRVFPYSAVQYSVYQQLKSVLGTGPAESRQLDVPSKLFAGAVAGMASVVATYPLDLVKTRLSVQTASLKNLSTSRIDGNTRKPPGMFRSLVKIYTEEGGVLALYRGLLPTILGVAPYVAINFSIYEKLKEQLPVQYQHNAILTMAIGAVSGGIGQSLIYPFDILRRRFQVLTLGTGEMGFKYNSIWDAFRTIWRTEGTRGLFKGWVANMWKIMPSMAVQWASYDLVKELIKIL</sequence>
<dbReference type="GO" id="GO:0005743">
    <property type="term" value="C:mitochondrial inner membrane"/>
    <property type="evidence" value="ECO:0007669"/>
    <property type="project" value="UniProtKB-SubCell"/>
</dbReference>
<keyword evidence="5" id="KW-0999">Mitochondrion inner membrane</keyword>
<dbReference type="EMBL" id="HG793127">
    <property type="protein sequence ID" value="CDK26919.1"/>
    <property type="molecule type" value="Genomic_DNA"/>
</dbReference>
<keyword evidence="7" id="KW-0496">Mitochondrion</keyword>
<reference evidence="12" key="1">
    <citation type="submission" date="2013-12" db="EMBL/GenBank/DDBJ databases">
        <authorList>
            <person name="Genoscope - CEA"/>
        </authorList>
    </citation>
    <scope>NUCLEOTIDE SEQUENCE</scope>
    <source>
        <strain evidence="12">CBS 1993</strain>
    </source>
</reference>
<evidence type="ECO:0000256" key="5">
    <source>
        <dbReference type="ARBA" id="ARBA00022792"/>
    </source>
</evidence>
<keyword evidence="4" id="KW-0677">Repeat</keyword>
<dbReference type="InterPro" id="IPR002067">
    <property type="entry name" value="MCP"/>
</dbReference>
<evidence type="ECO:0000256" key="1">
    <source>
        <dbReference type="ARBA" id="ARBA00004448"/>
    </source>
</evidence>
<name>W6MK49_9ASCO</name>
<evidence type="ECO:0000256" key="8">
    <source>
        <dbReference type="ARBA" id="ARBA00023136"/>
    </source>
</evidence>
<dbReference type="Pfam" id="PF00153">
    <property type="entry name" value="Mito_carr"/>
    <property type="match status" value="3"/>
</dbReference>
<evidence type="ECO:0000256" key="4">
    <source>
        <dbReference type="ARBA" id="ARBA00022737"/>
    </source>
</evidence>
<evidence type="ECO:0000256" key="10">
    <source>
        <dbReference type="RuleBase" id="RU000488"/>
    </source>
</evidence>
<evidence type="ECO:0000256" key="3">
    <source>
        <dbReference type="ARBA" id="ARBA00022692"/>
    </source>
</evidence>
<feature type="repeat" description="Solcar" evidence="9">
    <location>
        <begin position="129"/>
        <end position="229"/>
    </location>
</feature>
<dbReference type="PANTHER" id="PTHR24089">
    <property type="entry name" value="SOLUTE CARRIER FAMILY 25"/>
    <property type="match status" value="1"/>
</dbReference>